<dbReference type="Pfam" id="PF03087">
    <property type="entry name" value="BPS1"/>
    <property type="match status" value="1"/>
</dbReference>
<reference evidence="3" key="1">
    <citation type="submission" date="2019-09" db="EMBL/GenBank/DDBJ databases">
        <title>Draft genome information of white flower Hibiscus syriacus.</title>
        <authorList>
            <person name="Kim Y.-M."/>
        </authorList>
    </citation>
    <scope>NUCLEOTIDE SEQUENCE [LARGE SCALE GENOMIC DNA]</scope>
    <source>
        <strain evidence="3">YM2019G1</strain>
    </source>
</reference>
<feature type="domain" description="Reverse transcriptase zinc-binding" evidence="2">
    <location>
        <begin position="268"/>
        <end position="349"/>
    </location>
</feature>
<proteinExistence type="predicted"/>
<accession>A0A6A2Z6J9</accession>
<feature type="region of interest" description="Disordered" evidence="1">
    <location>
        <begin position="1"/>
        <end position="23"/>
    </location>
</feature>
<dbReference type="InterPro" id="IPR026960">
    <property type="entry name" value="RVT-Znf"/>
</dbReference>
<dbReference type="EMBL" id="VEPZ02001207">
    <property type="protein sequence ID" value="KAE8687059.1"/>
    <property type="molecule type" value="Genomic_DNA"/>
</dbReference>
<sequence>MDSSALNQKSSFHARSKSLPSAPHPLIPQIDEHLCRLKSNEAATSSSSTEKLIGLRDLYDLVDGWLQLPSTQNFIVQNSNDNELLNGSLRLLDVCGLAKDALLQTKEDIQQLQSVFRRRRGDDAGLTNEAKAYLASRKKASKQITTVALEARNLRGTSLSNQRFERVSATLCSLVDSKTKKCSDMSSENARIELQKLETSIVDVEGVECLVLAGNGSLWVAWLHNYILKGQDFWPFEAGTNVSWGFKRILKLRPTVAPFFASGFMRTKEICEHIRPQVQKVIWQRLIWYPLHIPKHSLIAWMAILNKLPTRDCLERMRICTDGLCINCSTHQETRDHIFSNCSLAIGIWKSILNMNGMNFYALWDEMIARACSSWKGKSLLIVILKISWNAFIYFLWQERNQRLFQGRF</sequence>
<name>A0A6A2Z6J9_HIBSY</name>
<dbReference type="InterPro" id="IPR004320">
    <property type="entry name" value="BPS1_pln"/>
</dbReference>
<dbReference type="AlphaFoldDB" id="A0A6A2Z6J9"/>
<evidence type="ECO:0000256" key="1">
    <source>
        <dbReference type="SAM" id="MobiDB-lite"/>
    </source>
</evidence>
<dbReference type="GO" id="GO:0048367">
    <property type="term" value="P:shoot system development"/>
    <property type="evidence" value="ECO:0007669"/>
    <property type="project" value="InterPro"/>
</dbReference>
<comment type="caution">
    <text evidence="3">The sequence shown here is derived from an EMBL/GenBank/DDBJ whole genome shotgun (WGS) entry which is preliminary data.</text>
</comment>
<dbReference type="PANTHER" id="PTHR33070:SF129">
    <property type="entry name" value="DUF241 DOMAIN PROTEIN"/>
    <property type="match status" value="1"/>
</dbReference>
<evidence type="ECO:0000313" key="4">
    <source>
        <dbReference type="Proteomes" id="UP000436088"/>
    </source>
</evidence>
<protein>
    <submittedName>
        <fullName evidence="3">Serine/threonine-protein kinase</fullName>
    </submittedName>
</protein>
<dbReference type="PANTHER" id="PTHR33070">
    <property type="entry name" value="OS06G0725500 PROTEIN"/>
    <property type="match status" value="1"/>
</dbReference>
<dbReference type="Proteomes" id="UP000436088">
    <property type="component" value="Unassembled WGS sequence"/>
</dbReference>
<dbReference type="GO" id="GO:0048364">
    <property type="term" value="P:root development"/>
    <property type="evidence" value="ECO:0007669"/>
    <property type="project" value="InterPro"/>
</dbReference>
<dbReference type="Pfam" id="PF13966">
    <property type="entry name" value="zf-RVT"/>
    <property type="match status" value="1"/>
</dbReference>
<keyword evidence="3" id="KW-0808">Transferase</keyword>
<dbReference type="GO" id="GO:0016301">
    <property type="term" value="F:kinase activity"/>
    <property type="evidence" value="ECO:0007669"/>
    <property type="project" value="UniProtKB-KW"/>
</dbReference>
<keyword evidence="3" id="KW-0418">Kinase</keyword>
<evidence type="ECO:0000259" key="2">
    <source>
        <dbReference type="Pfam" id="PF13966"/>
    </source>
</evidence>
<keyword evidence="4" id="KW-1185">Reference proteome</keyword>
<organism evidence="3 4">
    <name type="scientific">Hibiscus syriacus</name>
    <name type="common">Rose of Sharon</name>
    <dbReference type="NCBI Taxonomy" id="106335"/>
    <lineage>
        <taxon>Eukaryota</taxon>
        <taxon>Viridiplantae</taxon>
        <taxon>Streptophyta</taxon>
        <taxon>Embryophyta</taxon>
        <taxon>Tracheophyta</taxon>
        <taxon>Spermatophyta</taxon>
        <taxon>Magnoliopsida</taxon>
        <taxon>eudicotyledons</taxon>
        <taxon>Gunneridae</taxon>
        <taxon>Pentapetalae</taxon>
        <taxon>rosids</taxon>
        <taxon>malvids</taxon>
        <taxon>Malvales</taxon>
        <taxon>Malvaceae</taxon>
        <taxon>Malvoideae</taxon>
        <taxon>Hibiscus</taxon>
    </lineage>
</organism>
<evidence type="ECO:0000313" key="3">
    <source>
        <dbReference type="EMBL" id="KAE8687059.1"/>
    </source>
</evidence>
<feature type="compositionally biased region" description="Polar residues" evidence="1">
    <location>
        <begin position="1"/>
        <end position="13"/>
    </location>
</feature>
<gene>
    <name evidence="3" type="ORF">F3Y22_tig00111024pilonHSYRG00007</name>
</gene>